<reference evidence="2" key="1">
    <citation type="submission" date="2021-02" db="EMBL/GenBank/DDBJ databases">
        <authorList>
            <person name="Nowell W R."/>
        </authorList>
    </citation>
    <scope>NUCLEOTIDE SEQUENCE</scope>
    <source>
        <strain evidence="2">Ploen Becks lab</strain>
    </source>
</reference>
<dbReference type="SUPFAM" id="SSF52833">
    <property type="entry name" value="Thioredoxin-like"/>
    <property type="match status" value="1"/>
</dbReference>
<dbReference type="Gene3D" id="3.40.30.10">
    <property type="entry name" value="Glutaredoxin"/>
    <property type="match status" value="1"/>
</dbReference>
<evidence type="ECO:0000313" key="2">
    <source>
        <dbReference type="EMBL" id="CAF1127890.1"/>
    </source>
</evidence>
<dbReference type="EMBL" id="CAJNOC010009350">
    <property type="protein sequence ID" value="CAF1127890.1"/>
    <property type="molecule type" value="Genomic_DNA"/>
</dbReference>
<dbReference type="OrthoDB" id="2121326at2759"/>
<accession>A0A814R1C9</accession>
<evidence type="ECO:0000313" key="3">
    <source>
        <dbReference type="Proteomes" id="UP000663879"/>
    </source>
</evidence>
<proteinExistence type="predicted"/>
<name>A0A814R1C9_9BILA</name>
<dbReference type="InterPro" id="IPR036249">
    <property type="entry name" value="Thioredoxin-like_sf"/>
</dbReference>
<dbReference type="AlphaFoldDB" id="A0A814R1C9"/>
<organism evidence="2 3">
    <name type="scientific">Brachionus calyciflorus</name>
    <dbReference type="NCBI Taxonomy" id="104777"/>
    <lineage>
        <taxon>Eukaryota</taxon>
        <taxon>Metazoa</taxon>
        <taxon>Spiralia</taxon>
        <taxon>Gnathifera</taxon>
        <taxon>Rotifera</taxon>
        <taxon>Eurotatoria</taxon>
        <taxon>Monogononta</taxon>
        <taxon>Pseudotrocha</taxon>
        <taxon>Ploima</taxon>
        <taxon>Brachionidae</taxon>
        <taxon>Brachionus</taxon>
    </lineage>
</organism>
<feature type="domain" description="Thioredoxin" evidence="1">
    <location>
        <begin position="6"/>
        <end position="100"/>
    </location>
</feature>
<protein>
    <recommendedName>
        <fullName evidence="1">Thioredoxin domain-containing protein</fullName>
    </recommendedName>
</protein>
<comment type="caution">
    <text evidence="2">The sequence shown here is derived from an EMBL/GenBank/DDBJ whole genome shotgun (WGS) entry which is preliminary data.</text>
</comment>
<dbReference type="CDD" id="cd02947">
    <property type="entry name" value="TRX_family"/>
    <property type="match status" value="1"/>
</dbReference>
<dbReference type="InterPro" id="IPR050620">
    <property type="entry name" value="Thioredoxin_H-type-like"/>
</dbReference>
<keyword evidence="3" id="KW-1185">Reference proteome</keyword>
<dbReference type="InterPro" id="IPR013766">
    <property type="entry name" value="Thioredoxin_domain"/>
</dbReference>
<dbReference type="PANTHER" id="PTHR10438:SF405">
    <property type="entry name" value="THIOREDOXIN DOMAIN-CONTAINING PROTEIN"/>
    <property type="match status" value="1"/>
</dbReference>
<sequence>MTIVEIKSAKDFSELINSKIHKKVIIFYTAKDCICSIELRPIFENCSKQYKNIQFATLYIDKLKDFEDHVELGTPNFHLYINGRKLEQVIGADEEGLIDLCKKYS</sequence>
<dbReference type="Pfam" id="PF00085">
    <property type="entry name" value="Thioredoxin"/>
    <property type="match status" value="1"/>
</dbReference>
<evidence type="ECO:0000259" key="1">
    <source>
        <dbReference type="Pfam" id="PF00085"/>
    </source>
</evidence>
<dbReference type="PANTHER" id="PTHR10438">
    <property type="entry name" value="THIOREDOXIN"/>
    <property type="match status" value="1"/>
</dbReference>
<gene>
    <name evidence="2" type="ORF">OXX778_LOCUS22338</name>
</gene>
<dbReference type="Proteomes" id="UP000663879">
    <property type="component" value="Unassembled WGS sequence"/>
</dbReference>